<dbReference type="InterPro" id="IPR018081">
    <property type="entry name" value="Anaphylatoxin_comp_syst"/>
</dbReference>
<reference evidence="5" key="2">
    <citation type="submission" date="2025-08" db="UniProtKB">
        <authorList>
            <consortium name="Ensembl"/>
        </authorList>
    </citation>
    <scope>IDENTIFICATION</scope>
</reference>
<dbReference type="InterPro" id="IPR011625">
    <property type="entry name" value="A2M_N_BRD"/>
</dbReference>
<dbReference type="SMART" id="SM01419">
    <property type="entry name" value="Thiol-ester_cl"/>
    <property type="match status" value="1"/>
</dbReference>
<dbReference type="Gene3D" id="2.20.130.20">
    <property type="match status" value="1"/>
</dbReference>
<evidence type="ECO:0000313" key="6">
    <source>
        <dbReference type="Proteomes" id="UP000694395"/>
    </source>
</evidence>
<feature type="domain" description="Anaphylatoxin-like" evidence="4">
    <location>
        <begin position="596"/>
        <end position="631"/>
    </location>
</feature>
<dbReference type="CDD" id="cd00017">
    <property type="entry name" value="ANATO"/>
    <property type="match status" value="1"/>
</dbReference>
<sequence>MPLKAFFPTFVGDHIHGKRCPCQSSTNQYSTLHILNHPFPSLHHCRYVMSAPNPLRVGSMERVFVEAQGYSGDDLNVQIKVMNFHAQNKLLYTTSVSLNSANKYQALKDIKIPEGPDFFDEDYTGSQYVNLYAQFPSHKLEKVVLVSFQTGYIFIQMDKTIYTPESTVLPSFEVKLTVSKSFFYVDDDELTVNINASLTDGHLGFVSFQMQLKDGAGKAVLKRQHINKTFTDINMLLHKSLYISVNVLTDTGSEMVKAEKKGIFIVKSPYSIHFKKTPPYFKPGMPYDISVYVTNPDDSPAKDIDVEVLQKDQRVLGKTHDNGIAKITINTRAGDSELPITVTTKVDGLGDGRQGTQNMTAKSYQTKDNSQNYIHIHIHSTDVKIKDQLKVDLSLGSSPAAQNDNHEITFLILSKGQLINSQKIEWNKGQGLMSLPLMVNKDMIPSFRVVAYYHVGQNEVVSDSVWIDVKDTCMGLLKVKDVRHSGSYAPQKRVTLSIIGDPGAKVGLVAVDKGVYVLNDKSRLTQTKIWDMIEKHDTGCTAGSGMDSMGVFYDEDCCPDWSLNKLQVTLTTGFPKAFNAFLSVLASQYTGLERQCCMDGMRNNILDYTCERRSQYISDGTECVGAFLKCCREMVTKGEEAKIDQLTLARSEEEDDRFESLDEIKSRSFFPESWLWKEENLPQCPKDEECAIQKSIDLPDSITSWQITAIGLSKTHGICVSEPLTLIVRKNFFLDLKLPYSAVRNEQLEIKAVLHNYIDDTITVSVLETSDVCSSASKKGKYVVTVMVDPMSTRSVPFVIIPMKLGLHTIEVKASVRDWGVQDGVKKELRVVSYSSSDDVLLSAFTFEWAVCNLSGQQLAQTIEAAISGSPLGDLLQQPSGCGEQNMMKMTLPLIATLYLDETKQWDKVGLERRKEAVNFIKMGYEQEMAYRKADGSYATFLYERSGTWLTAYVVKVFAMANPFIVISKDVLCSAVKWLVMERQRPNGIFEESGKILTPSMMGDVLGKDVDDTLTAFVLIAMQEAHTFCTNYDGLNSMKKAMQYLESRNQYLTNPYSVAMTSYALANKGKLNKDILFKFSSTDRTHWPAPGKNLFTLEATAYALLALVKAGAYEEAGPIVRWLNRLGFKGGEESYTQATIMVFQAVAEYKMKAGKVKDIDLNVDIDIAGRAQVIKWSFNKRNALLTRSDKVRTYSHISPFVTTLYYAMPKEKNQDCKNFVLDVELIKQDTGRLLVMAIVFELVSTPQ</sequence>
<dbReference type="FunFam" id="2.60.40.10:FF:000155">
    <property type="entry name" value="complement C3 isoform X1"/>
    <property type="match status" value="1"/>
</dbReference>
<dbReference type="SMART" id="SM01359">
    <property type="entry name" value="A2M_N_2"/>
    <property type="match status" value="1"/>
</dbReference>
<organism evidence="5 6">
    <name type="scientific">Oncorhynchus mykiss</name>
    <name type="common">Rainbow trout</name>
    <name type="synonym">Salmo gairdneri</name>
    <dbReference type="NCBI Taxonomy" id="8022"/>
    <lineage>
        <taxon>Eukaryota</taxon>
        <taxon>Metazoa</taxon>
        <taxon>Chordata</taxon>
        <taxon>Craniata</taxon>
        <taxon>Vertebrata</taxon>
        <taxon>Euteleostomi</taxon>
        <taxon>Actinopterygii</taxon>
        <taxon>Neopterygii</taxon>
        <taxon>Teleostei</taxon>
        <taxon>Protacanthopterygii</taxon>
        <taxon>Salmoniformes</taxon>
        <taxon>Salmonidae</taxon>
        <taxon>Salmoninae</taxon>
        <taxon>Oncorhynchus</taxon>
    </lineage>
</organism>
<comment type="subcellular location">
    <subcellularLocation>
        <location evidence="1">Secreted</location>
    </subcellularLocation>
</comment>
<evidence type="ECO:0000313" key="5">
    <source>
        <dbReference type="Ensembl" id="ENSOMYP00000086234.2"/>
    </source>
</evidence>
<keyword evidence="3" id="KW-1015">Disulfide bond</keyword>
<dbReference type="PROSITE" id="PS00477">
    <property type="entry name" value="ALPHA_2_MACROGLOBULIN"/>
    <property type="match status" value="1"/>
</dbReference>
<name>A0A8C7U1C6_ONCMY</name>
<dbReference type="InterPro" id="IPR008930">
    <property type="entry name" value="Terpenoid_cyclase/PrenylTrfase"/>
</dbReference>
<dbReference type="SMART" id="SM00104">
    <property type="entry name" value="ANATO"/>
    <property type="match status" value="1"/>
</dbReference>
<dbReference type="AlphaFoldDB" id="A0A8C7U1C6"/>
<dbReference type="Gene3D" id="2.60.40.10">
    <property type="entry name" value="Immunoglobulins"/>
    <property type="match status" value="2"/>
</dbReference>
<dbReference type="Gene3D" id="2.60.40.690">
    <property type="entry name" value="Alpha-macroglobulin, receptor-binding domain"/>
    <property type="match status" value="1"/>
</dbReference>
<dbReference type="GO" id="GO:0004866">
    <property type="term" value="F:endopeptidase inhibitor activity"/>
    <property type="evidence" value="ECO:0007669"/>
    <property type="project" value="InterPro"/>
</dbReference>
<reference evidence="5" key="3">
    <citation type="submission" date="2025-09" db="UniProtKB">
        <authorList>
            <consortium name="Ensembl"/>
        </authorList>
    </citation>
    <scope>IDENTIFICATION</scope>
</reference>
<dbReference type="Pfam" id="PF17789">
    <property type="entry name" value="MG4"/>
    <property type="match status" value="1"/>
</dbReference>
<dbReference type="InterPro" id="IPR011626">
    <property type="entry name" value="Alpha-macroglobulin_TED"/>
</dbReference>
<dbReference type="Pfam" id="PF17790">
    <property type="entry name" value="MG1"/>
    <property type="match status" value="1"/>
</dbReference>
<dbReference type="Gene3D" id="1.20.91.20">
    <property type="entry name" value="Anaphylotoxins (complement system)"/>
    <property type="match status" value="1"/>
</dbReference>
<dbReference type="Gene3D" id="2.60.40.1940">
    <property type="match status" value="1"/>
</dbReference>
<dbReference type="InterPro" id="IPR041555">
    <property type="entry name" value="MG3"/>
</dbReference>
<dbReference type="Pfam" id="PF01821">
    <property type="entry name" value="ANATO"/>
    <property type="match status" value="1"/>
</dbReference>
<evidence type="ECO:0000256" key="3">
    <source>
        <dbReference type="ARBA" id="ARBA00023157"/>
    </source>
</evidence>
<dbReference type="Pfam" id="PF07678">
    <property type="entry name" value="TED_complement"/>
    <property type="match status" value="1"/>
</dbReference>
<dbReference type="InterPro" id="IPR001599">
    <property type="entry name" value="Macroglobln_a2"/>
</dbReference>
<dbReference type="SUPFAM" id="SSF47686">
    <property type="entry name" value="Anaphylotoxins (complement system)"/>
    <property type="match status" value="1"/>
</dbReference>
<proteinExistence type="predicted"/>
<evidence type="ECO:0000256" key="2">
    <source>
        <dbReference type="ARBA" id="ARBA00022525"/>
    </source>
</evidence>
<dbReference type="InterPro" id="IPR047565">
    <property type="entry name" value="Alpha-macroglob_thiol-ester_cl"/>
</dbReference>
<dbReference type="Gene3D" id="2.60.120.1540">
    <property type="match status" value="1"/>
</dbReference>
<dbReference type="InterPro" id="IPR013783">
    <property type="entry name" value="Ig-like_fold"/>
</dbReference>
<keyword evidence="6" id="KW-1185">Reference proteome</keyword>
<reference evidence="5" key="1">
    <citation type="submission" date="2020-07" db="EMBL/GenBank/DDBJ databases">
        <title>A long reads based de novo assembly of the rainbow trout Arlee double haploid line genome.</title>
        <authorList>
            <person name="Gao G."/>
            <person name="Palti Y."/>
        </authorList>
    </citation>
    <scope>NUCLEOTIDE SEQUENCE [LARGE SCALE GENOMIC DNA]</scope>
</reference>
<dbReference type="Gene3D" id="1.50.10.20">
    <property type="match status" value="1"/>
</dbReference>
<dbReference type="Gene3D" id="6.20.50.160">
    <property type="match status" value="1"/>
</dbReference>
<dbReference type="InterPro" id="IPR050473">
    <property type="entry name" value="A2M/Complement_sys"/>
</dbReference>
<dbReference type="FunFam" id="2.60.40.1930:FF:000008">
    <property type="entry name" value="Complement C3"/>
    <property type="match status" value="1"/>
</dbReference>
<dbReference type="Pfam" id="PF17791">
    <property type="entry name" value="MG3"/>
    <property type="match status" value="1"/>
</dbReference>
<dbReference type="PROSITE" id="PS01177">
    <property type="entry name" value="ANAPHYLATOXIN_1"/>
    <property type="match status" value="1"/>
</dbReference>
<evidence type="ECO:0000259" key="4">
    <source>
        <dbReference type="PROSITE" id="PS01178"/>
    </source>
</evidence>
<dbReference type="InterPro" id="IPR041425">
    <property type="entry name" value="C3/4/5_MG1"/>
</dbReference>
<dbReference type="PROSITE" id="PS01178">
    <property type="entry name" value="ANAPHYLATOXIN_2"/>
    <property type="match status" value="1"/>
</dbReference>
<protein>
    <recommendedName>
        <fullName evidence="4">Anaphylatoxin-like domain-containing protein</fullName>
    </recommendedName>
</protein>
<dbReference type="Ensembl" id="ENSOMYT00000093975.2">
    <property type="protein sequence ID" value="ENSOMYP00000086234.2"/>
    <property type="gene ID" value="ENSOMYG00000039513.2"/>
</dbReference>
<dbReference type="SUPFAM" id="SSF48239">
    <property type="entry name" value="Terpenoid cyclases/Protein prenyltransferases"/>
    <property type="match status" value="1"/>
</dbReference>
<dbReference type="InterPro" id="IPR036595">
    <property type="entry name" value="A-macroglobulin_rcpt-bd_sf"/>
</dbReference>
<dbReference type="CDD" id="cd02896">
    <property type="entry name" value="complement_C3_C4_C5"/>
    <property type="match status" value="1"/>
</dbReference>
<dbReference type="GeneTree" id="ENSGT00940000154063"/>
<accession>A0A8C7U1C6</accession>
<evidence type="ECO:0000256" key="1">
    <source>
        <dbReference type="ARBA" id="ARBA00004613"/>
    </source>
</evidence>
<dbReference type="FunFam" id="2.20.130.20:FF:000001">
    <property type="entry name" value="Complement C3"/>
    <property type="match status" value="1"/>
</dbReference>
<dbReference type="SMART" id="SM01360">
    <property type="entry name" value="A2M"/>
    <property type="match status" value="1"/>
</dbReference>
<dbReference type="FunFam" id="2.60.40.10:FF:001013">
    <property type="entry name" value="Complement C3"/>
    <property type="match status" value="1"/>
</dbReference>
<dbReference type="GO" id="GO:0005615">
    <property type="term" value="C:extracellular space"/>
    <property type="evidence" value="ECO:0007669"/>
    <property type="project" value="InterPro"/>
</dbReference>
<dbReference type="Proteomes" id="UP000694395">
    <property type="component" value="Chromosome 13"/>
</dbReference>
<dbReference type="InterPro" id="IPR000020">
    <property type="entry name" value="Anaphylatoxin/fibulin"/>
</dbReference>
<dbReference type="Pfam" id="PF07703">
    <property type="entry name" value="A2M_BRD"/>
    <property type="match status" value="1"/>
</dbReference>
<dbReference type="InterPro" id="IPR019742">
    <property type="entry name" value="MacrogloblnA2_CS"/>
</dbReference>
<dbReference type="Gene3D" id="2.60.40.1930">
    <property type="match status" value="4"/>
</dbReference>
<dbReference type="Pfam" id="PF00207">
    <property type="entry name" value="A2M"/>
    <property type="match status" value="1"/>
</dbReference>
<dbReference type="InterPro" id="IPR040839">
    <property type="entry name" value="MG4"/>
</dbReference>
<dbReference type="PANTHER" id="PTHR11412:SF81">
    <property type="entry name" value="COMPLEMENT C3"/>
    <property type="match status" value="1"/>
</dbReference>
<dbReference type="PANTHER" id="PTHR11412">
    <property type="entry name" value="MACROGLOBULIN / COMPLEMENT"/>
    <property type="match status" value="1"/>
</dbReference>
<keyword evidence="2" id="KW-0964">Secreted</keyword>
<gene>
    <name evidence="5" type="primary">LOC100135918</name>
</gene>